<dbReference type="SUPFAM" id="SSF46689">
    <property type="entry name" value="Homeodomain-like"/>
    <property type="match status" value="1"/>
</dbReference>
<sequence>MDLAPFVQDLRVGRLAAAPAPRWLWPDAGVELVFSTARLTLGTPGGGVWRPGPVFTPGIQRRPLLAQVGEGNVLRVRLSPWVPPALYADVLAGANAAPDVLERLRADDLAGAAEAVRAWVGRRLAALPGPLQAAARQVCEAPLTFHLPELEDLAGCSARELQRRSRRELGLTLKGLQRLARFQAAVTALASPPALPLAELALSLGYADQSHFTREVRAFSGFSPARLAERLRA</sequence>
<dbReference type="InterPro" id="IPR050204">
    <property type="entry name" value="AraC_XylS_family_regulators"/>
</dbReference>
<dbReference type="SMART" id="SM00342">
    <property type="entry name" value="HTH_ARAC"/>
    <property type="match status" value="1"/>
</dbReference>
<dbReference type="PROSITE" id="PS00041">
    <property type="entry name" value="HTH_ARAC_FAMILY_1"/>
    <property type="match status" value="1"/>
</dbReference>
<dbReference type="InterPro" id="IPR018060">
    <property type="entry name" value="HTH_AraC"/>
</dbReference>
<keyword evidence="2 5" id="KW-0238">DNA-binding</keyword>
<feature type="domain" description="HTH araC/xylS-type" evidence="4">
    <location>
        <begin position="145"/>
        <end position="230"/>
    </location>
</feature>
<protein>
    <submittedName>
        <fullName evidence="5">AraC-like DNA-binding protein</fullName>
    </submittedName>
</protein>
<accession>A0A7W8GDE9</accession>
<evidence type="ECO:0000256" key="3">
    <source>
        <dbReference type="ARBA" id="ARBA00023163"/>
    </source>
</evidence>
<dbReference type="RefSeq" id="WP_184025584.1">
    <property type="nucleotide sequence ID" value="NZ_JACHFN010000002.1"/>
</dbReference>
<dbReference type="EMBL" id="JACHFN010000002">
    <property type="protein sequence ID" value="MBB5233303.1"/>
    <property type="molecule type" value="Genomic_DNA"/>
</dbReference>
<reference evidence="5 6" key="1">
    <citation type="submission" date="2020-08" db="EMBL/GenBank/DDBJ databases">
        <title>Genomic Encyclopedia of Type Strains, Phase IV (KMG-IV): sequencing the most valuable type-strain genomes for metagenomic binning, comparative biology and taxonomic classification.</title>
        <authorList>
            <person name="Goeker M."/>
        </authorList>
    </citation>
    <scope>NUCLEOTIDE SEQUENCE [LARGE SCALE GENOMIC DNA]</scope>
    <source>
        <strain evidence="5 6">DSM 101791</strain>
    </source>
</reference>
<evidence type="ECO:0000313" key="5">
    <source>
        <dbReference type="EMBL" id="MBB5233303.1"/>
    </source>
</evidence>
<keyword evidence="6" id="KW-1185">Reference proteome</keyword>
<gene>
    <name evidence="5" type="ORF">HNQ09_000720</name>
</gene>
<dbReference type="InterPro" id="IPR018062">
    <property type="entry name" value="HTH_AraC-typ_CS"/>
</dbReference>
<dbReference type="PROSITE" id="PS01124">
    <property type="entry name" value="HTH_ARAC_FAMILY_2"/>
    <property type="match status" value="1"/>
</dbReference>
<comment type="caution">
    <text evidence="5">The sequence shown here is derived from an EMBL/GenBank/DDBJ whole genome shotgun (WGS) entry which is preliminary data.</text>
</comment>
<proteinExistence type="predicted"/>
<keyword evidence="1" id="KW-0805">Transcription regulation</keyword>
<evidence type="ECO:0000313" key="6">
    <source>
        <dbReference type="Proteomes" id="UP000525389"/>
    </source>
</evidence>
<evidence type="ECO:0000256" key="1">
    <source>
        <dbReference type="ARBA" id="ARBA00023015"/>
    </source>
</evidence>
<keyword evidence="3" id="KW-0804">Transcription</keyword>
<dbReference type="PANTHER" id="PTHR46796">
    <property type="entry name" value="HTH-TYPE TRANSCRIPTIONAL ACTIVATOR RHAS-RELATED"/>
    <property type="match status" value="1"/>
</dbReference>
<dbReference type="GO" id="GO:0043565">
    <property type="term" value="F:sequence-specific DNA binding"/>
    <property type="evidence" value="ECO:0007669"/>
    <property type="project" value="InterPro"/>
</dbReference>
<name>A0A7W8GDE9_9DEIO</name>
<dbReference type="GO" id="GO:0003700">
    <property type="term" value="F:DNA-binding transcription factor activity"/>
    <property type="evidence" value="ECO:0007669"/>
    <property type="project" value="InterPro"/>
</dbReference>
<dbReference type="Pfam" id="PF12833">
    <property type="entry name" value="HTH_18"/>
    <property type="match status" value="1"/>
</dbReference>
<evidence type="ECO:0000259" key="4">
    <source>
        <dbReference type="PROSITE" id="PS01124"/>
    </source>
</evidence>
<dbReference type="Gene3D" id="1.10.10.60">
    <property type="entry name" value="Homeodomain-like"/>
    <property type="match status" value="1"/>
</dbReference>
<organism evidence="5 6">
    <name type="scientific">Deinococcus budaensis</name>
    <dbReference type="NCBI Taxonomy" id="1665626"/>
    <lineage>
        <taxon>Bacteria</taxon>
        <taxon>Thermotogati</taxon>
        <taxon>Deinococcota</taxon>
        <taxon>Deinococci</taxon>
        <taxon>Deinococcales</taxon>
        <taxon>Deinococcaceae</taxon>
        <taxon>Deinococcus</taxon>
    </lineage>
</organism>
<dbReference type="Proteomes" id="UP000525389">
    <property type="component" value="Unassembled WGS sequence"/>
</dbReference>
<evidence type="ECO:0000256" key="2">
    <source>
        <dbReference type="ARBA" id="ARBA00023125"/>
    </source>
</evidence>
<dbReference type="AlphaFoldDB" id="A0A7W8GDE9"/>
<dbReference type="InterPro" id="IPR009057">
    <property type="entry name" value="Homeodomain-like_sf"/>
</dbReference>